<dbReference type="AlphaFoldDB" id="A0A0F9RU82"/>
<reference evidence="1" key="1">
    <citation type="journal article" date="2015" name="Nature">
        <title>Complex archaea that bridge the gap between prokaryotes and eukaryotes.</title>
        <authorList>
            <person name="Spang A."/>
            <person name="Saw J.H."/>
            <person name="Jorgensen S.L."/>
            <person name="Zaremba-Niedzwiedzka K."/>
            <person name="Martijn J."/>
            <person name="Lind A.E."/>
            <person name="van Eijk R."/>
            <person name="Schleper C."/>
            <person name="Guy L."/>
            <person name="Ettema T.J."/>
        </authorList>
    </citation>
    <scope>NUCLEOTIDE SEQUENCE</scope>
</reference>
<name>A0A0F9RU82_9ZZZZ</name>
<dbReference type="EMBL" id="LAZR01000971">
    <property type="protein sequence ID" value="KKN53452.1"/>
    <property type="molecule type" value="Genomic_DNA"/>
</dbReference>
<comment type="caution">
    <text evidence="1">The sequence shown here is derived from an EMBL/GenBank/DDBJ whole genome shotgun (WGS) entry which is preliminary data.</text>
</comment>
<proteinExistence type="predicted"/>
<organism evidence="1">
    <name type="scientific">marine sediment metagenome</name>
    <dbReference type="NCBI Taxonomy" id="412755"/>
    <lineage>
        <taxon>unclassified sequences</taxon>
        <taxon>metagenomes</taxon>
        <taxon>ecological metagenomes</taxon>
    </lineage>
</organism>
<sequence length="284" mass="31664">MDLLALRTQFIILSGRHDLVEDTTDYVNNGADFFIQSGQRFLQSLLETYKSDAFILRVLATGENRISFADCQAVKNVWLREASLLVSGDVTSGERYEIIARSIVDFTTVGASANTVGIRFTATSTGITLSSIDSVVKVSFDDDEDASQLKKVERDGIVYGLSGDQDLSTSGLPYYYALDIIRNQEVEGNELLRGIVLGPAASQYYKVSIEGTFRPKILSIDADINFWSENYPDTLLYATFYSMEAFYRNQTGKREWLDSIMQSIQGIDFDVVGESTVDTNQMRG</sequence>
<protein>
    <submittedName>
        <fullName evidence="1">Uncharacterized protein</fullName>
    </submittedName>
</protein>
<evidence type="ECO:0000313" key="1">
    <source>
        <dbReference type="EMBL" id="KKN53452.1"/>
    </source>
</evidence>
<gene>
    <name evidence="1" type="ORF">LCGC14_0602360</name>
</gene>
<accession>A0A0F9RU82</accession>